<gene>
    <name evidence="2" type="ORF">MERR_LOCUS31708</name>
    <name evidence="1" type="ORF">MERR_LOCUS8980</name>
</gene>
<proteinExistence type="predicted"/>
<evidence type="ECO:0000313" key="2">
    <source>
        <dbReference type="EMBL" id="CAA7044473.1"/>
    </source>
</evidence>
<evidence type="ECO:0000313" key="3">
    <source>
        <dbReference type="Proteomes" id="UP000467841"/>
    </source>
</evidence>
<accession>A0A6D2JYQ6</accession>
<dbReference type="EMBL" id="CACVBM020000651">
    <property type="protein sequence ID" value="CAA7021745.1"/>
    <property type="molecule type" value="Genomic_DNA"/>
</dbReference>
<evidence type="ECO:0000313" key="1">
    <source>
        <dbReference type="EMBL" id="CAA7021745.1"/>
    </source>
</evidence>
<name>A0A6D2JYQ6_9BRAS</name>
<keyword evidence="3" id="KW-1185">Reference proteome</keyword>
<dbReference type="EMBL" id="CACVBM020001300">
    <property type="protein sequence ID" value="CAA7044473.1"/>
    <property type="molecule type" value="Genomic_DNA"/>
</dbReference>
<reference evidence="2 3" key="1">
    <citation type="submission" date="2020-01" db="EMBL/GenBank/DDBJ databases">
        <authorList>
            <person name="Mishra B."/>
        </authorList>
    </citation>
    <scope>NUCLEOTIDE SEQUENCE [LARGE SCALE GENOMIC DNA]</scope>
</reference>
<protein>
    <submittedName>
        <fullName evidence="2">Uncharacterized protein</fullName>
    </submittedName>
</protein>
<sequence length="107" mass="11871">MSRGSGEDLQYCGLARSGFCGLCDVVLGFEVESSLVEESCNIRSPFLEFWGLRRATQGVRRATQGVRRATQGVRRSTQQLQNQTRFDLSEIGSGLARLRAGNPDFRV</sequence>
<dbReference type="AlphaFoldDB" id="A0A6D2JYQ6"/>
<organism evidence="2 3">
    <name type="scientific">Microthlaspi erraticum</name>
    <dbReference type="NCBI Taxonomy" id="1685480"/>
    <lineage>
        <taxon>Eukaryota</taxon>
        <taxon>Viridiplantae</taxon>
        <taxon>Streptophyta</taxon>
        <taxon>Embryophyta</taxon>
        <taxon>Tracheophyta</taxon>
        <taxon>Spermatophyta</taxon>
        <taxon>Magnoliopsida</taxon>
        <taxon>eudicotyledons</taxon>
        <taxon>Gunneridae</taxon>
        <taxon>Pentapetalae</taxon>
        <taxon>rosids</taxon>
        <taxon>malvids</taxon>
        <taxon>Brassicales</taxon>
        <taxon>Brassicaceae</taxon>
        <taxon>Coluteocarpeae</taxon>
        <taxon>Microthlaspi</taxon>
    </lineage>
</organism>
<dbReference type="Proteomes" id="UP000467841">
    <property type="component" value="Unassembled WGS sequence"/>
</dbReference>